<keyword evidence="8 11" id="KW-0675">Receptor</keyword>
<dbReference type="InParanoid" id="A0A212ESP4"/>
<keyword evidence="2" id="KW-1003">Cell membrane</keyword>
<dbReference type="AlphaFoldDB" id="A0A212ESP4"/>
<dbReference type="KEGG" id="dpl:KGM_208893"/>
<evidence type="ECO:0000256" key="10">
    <source>
        <dbReference type="SAM" id="Phobius"/>
    </source>
</evidence>
<dbReference type="Proteomes" id="UP000007151">
    <property type="component" value="Unassembled WGS sequence"/>
</dbReference>
<dbReference type="EMBL" id="AGBW02012778">
    <property type="protein sequence ID" value="OWR44461.1"/>
    <property type="molecule type" value="Genomic_DNA"/>
</dbReference>
<evidence type="ECO:0000256" key="6">
    <source>
        <dbReference type="ARBA" id="ARBA00022989"/>
    </source>
</evidence>
<organism evidence="11 12">
    <name type="scientific">Danaus plexippus plexippus</name>
    <dbReference type="NCBI Taxonomy" id="278856"/>
    <lineage>
        <taxon>Eukaryota</taxon>
        <taxon>Metazoa</taxon>
        <taxon>Ecdysozoa</taxon>
        <taxon>Arthropoda</taxon>
        <taxon>Hexapoda</taxon>
        <taxon>Insecta</taxon>
        <taxon>Pterygota</taxon>
        <taxon>Neoptera</taxon>
        <taxon>Endopterygota</taxon>
        <taxon>Lepidoptera</taxon>
        <taxon>Glossata</taxon>
        <taxon>Ditrysia</taxon>
        <taxon>Papilionoidea</taxon>
        <taxon>Nymphalidae</taxon>
        <taxon>Danainae</taxon>
        <taxon>Danaini</taxon>
        <taxon>Danaina</taxon>
        <taxon>Danaus</taxon>
        <taxon>Danaus</taxon>
    </lineage>
</organism>
<protein>
    <submittedName>
        <fullName evidence="11">Olfactory receptor 65</fullName>
    </submittedName>
</protein>
<dbReference type="InterPro" id="IPR004117">
    <property type="entry name" value="7tm6_olfct_rcpt"/>
</dbReference>
<evidence type="ECO:0000256" key="2">
    <source>
        <dbReference type="ARBA" id="ARBA00022475"/>
    </source>
</evidence>
<comment type="caution">
    <text evidence="11">The sequence shown here is derived from an EMBL/GenBank/DDBJ whole genome shotgun (WGS) entry which is preliminary data.</text>
</comment>
<keyword evidence="6 10" id="KW-1133">Transmembrane helix</keyword>
<keyword evidence="7 10" id="KW-0472">Membrane</keyword>
<feature type="transmembrane region" description="Helical" evidence="10">
    <location>
        <begin position="72"/>
        <end position="93"/>
    </location>
</feature>
<dbReference type="GO" id="GO:0004984">
    <property type="term" value="F:olfactory receptor activity"/>
    <property type="evidence" value="ECO:0007669"/>
    <property type="project" value="InterPro"/>
</dbReference>
<keyword evidence="12" id="KW-1185">Reference proteome</keyword>
<evidence type="ECO:0000313" key="11">
    <source>
        <dbReference type="EMBL" id="OWR44461.1"/>
    </source>
</evidence>
<evidence type="ECO:0000256" key="8">
    <source>
        <dbReference type="ARBA" id="ARBA00023170"/>
    </source>
</evidence>
<keyword evidence="3" id="KW-0716">Sensory transduction</keyword>
<name>A0A212ESP4_DANPL</name>
<sequence length="194" mass="22208">MIFHVLLHCFYMLSIIILDCEALFGGLDESVVKLDRYNVRRLEVQHILNNRVKRIVNWHVLIFQYIQSVSSVFGPVLVYQVSLSSVAICLAAYQVAHNLDEGKFNIIFVTLLTATCLQLWIPCYLGTLIRNKAFTVADAIWESGWNETPLSLLIRTDMMIIILRSHNPITIKFTALPNLELETFSSVSIYMSIK</sequence>
<comment type="subcellular location">
    <subcellularLocation>
        <location evidence="1">Cell membrane</location>
        <topology evidence="1">Multi-pass membrane protein</topology>
    </subcellularLocation>
</comment>
<evidence type="ECO:0000256" key="3">
    <source>
        <dbReference type="ARBA" id="ARBA00022606"/>
    </source>
</evidence>
<keyword evidence="4 10" id="KW-0812">Transmembrane</keyword>
<evidence type="ECO:0000256" key="7">
    <source>
        <dbReference type="ARBA" id="ARBA00023136"/>
    </source>
</evidence>
<evidence type="ECO:0000256" key="9">
    <source>
        <dbReference type="ARBA" id="ARBA00023224"/>
    </source>
</evidence>
<keyword evidence="5" id="KW-0552">Olfaction</keyword>
<gene>
    <name evidence="11" type="ORF">KGM_208893</name>
</gene>
<evidence type="ECO:0000256" key="5">
    <source>
        <dbReference type="ARBA" id="ARBA00022725"/>
    </source>
</evidence>
<dbReference type="Pfam" id="PF02949">
    <property type="entry name" value="7tm_6"/>
    <property type="match status" value="1"/>
</dbReference>
<evidence type="ECO:0000256" key="4">
    <source>
        <dbReference type="ARBA" id="ARBA00022692"/>
    </source>
</evidence>
<dbReference type="GO" id="GO:0005549">
    <property type="term" value="F:odorant binding"/>
    <property type="evidence" value="ECO:0007669"/>
    <property type="project" value="InterPro"/>
</dbReference>
<dbReference type="GO" id="GO:0007165">
    <property type="term" value="P:signal transduction"/>
    <property type="evidence" value="ECO:0007669"/>
    <property type="project" value="UniProtKB-KW"/>
</dbReference>
<keyword evidence="9" id="KW-0807">Transducer</keyword>
<accession>A0A212ESP4</accession>
<dbReference type="GO" id="GO:0005886">
    <property type="term" value="C:plasma membrane"/>
    <property type="evidence" value="ECO:0007669"/>
    <property type="project" value="UniProtKB-SubCell"/>
</dbReference>
<evidence type="ECO:0000313" key="12">
    <source>
        <dbReference type="Proteomes" id="UP000007151"/>
    </source>
</evidence>
<reference evidence="11 12" key="1">
    <citation type="journal article" date="2011" name="Cell">
        <title>The monarch butterfly genome yields insights into long-distance migration.</title>
        <authorList>
            <person name="Zhan S."/>
            <person name="Merlin C."/>
            <person name="Boore J.L."/>
            <person name="Reppert S.M."/>
        </authorList>
    </citation>
    <scope>NUCLEOTIDE SEQUENCE [LARGE SCALE GENOMIC DNA]</scope>
    <source>
        <strain evidence="11">F-2</strain>
    </source>
</reference>
<proteinExistence type="predicted"/>
<dbReference type="PANTHER" id="PTHR21137">
    <property type="entry name" value="ODORANT RECEPTOR"/>
    <property type="match status" value="1"/>
</dbReference>
<dbReference type="PANTHER" id="PTHR21137:SF35">
    <property type="entry name" value="ODORANT RECEPTOR 19A-RELATED"/>
    <property type="match status" value="1"/>
</dbReference>
<feature type="transmembrane region" description="Helical" evidence="10">
    <location>
        <begin position="105"/>
        <end position="125"/>
    </location>
</feature>
<evidence type="ECO:0000256" key="1">
    <source>
        <dbReference type="ARBA" id="ARBA00004651"/>
    </source>
</evidence>